<dbReference type="Pfam" id="PF04389">
    <property type="entry name" value="Peptidase_M28"/>
    <property type="match status" value="1"/>
</dbReference>
<dbReference type="InterPro" id="IPR046450">
    <property type="entry name" value="PA_dom_sf"/>
</dbReference>
<dbReference type="SUPFAM" id="SSF52025">
    <property type="entry name" value="PA domain"/>
    <property type="match status" value="1"/>
</dbReference>
<dbReference type="InterPro" id="IPR007484">
    <property type="entry name" value="Peptidase_M28"/>
</dbReference>
<dbReference type="OrthoDB" id="9762302at2"/>
<dbReference type="GO" id="GO:0004177">
    <property type="term" value="F:aminopeptidase activity"/>
    <property type="evidence" value="ECO:0007669"/>
    <property type="project" value="UniProtKB-KW"/>
</dbReference>
<comment type="caution">
    <text evidence="9">The sequence shown here is derived from an EMBL/GenBank/DDBJ whole genome shotgun (WGS) entry which is preliminary data.</text>
</comment>
<dbReference type="GO" id="GO:0008235">
    <property type="term" value="F:metalloexopeptidase activity"/>
    <property type="evidence" value="ECO:0007669"/>
    <property type="project" value="InterPro"/>
</dbReference>
<evidence type="ECO:0000256" key="4">
    <source>
        <dbReference type="ARBA" id="ARBA00022729"/>
    </source>
</evidence>
<keyword evidence="1 9" id="KW-0031">Aminopeptidase</keyword>
<keyword evidence="2" id="KW-0645">Protease</keyword>
<dbReference type="AlphaFoldDB" id="A0A5C6EHQ1"/>
<organism evidence="9 10">
    <name type="scientific">Rubripirellula tenax</name>
    <dbReference type="NCBI Taxonomy" id="2528015"/>
    <lineage>
        <taxon>Bacteria</taxon>
        <taxon>Pseudomonadati</taxon>
        <taxon>Planctomycetota</taxon>
        <taxon>Planctomycetia</taxon>
        <taxon>Pirellulales</taxon>
        <taxon>Pirellulaceae</taxon>
        <taxon>Rubripirellula</taxon>
    </lineage>
</organism>
<dbReference type="GO" id="GO:0006508">
    <property type="term" value="P:proteolysis"/>
    <property type="evidence" value="ECO:0007669"/>
    <property type="project" value="UniProtKB-KW"/>
</dbReference>
<evidence type="ECO:0000256" key="7">
    <source>
        <dbReference type="SAM" id="SignalP"/>
    </source>
</evidence>
<keyword evidence="10" id="KW-1185">Reference proteome</keyword>
<feature type="chain" id="PRO_5022846270" evidence="7">
    <location>
        <begin position="22"/>
        <end position="560"/>
    </location>
</feature>
<reference evidence="9 10" key="1">
    <citation type="submission" date="2019-02" db="EMBL/GenBank/DDBJ databases">
        <title>Deep-cultivation of Planctomycetes and their phenomic and genomic characterization uncovers novel biology.</title>
        <authorList>
            <person name="Wiegand S."/>
            <person name="Jogler M."/>
            <person name="Boedeker C."/>
            <person name="Pinto D."/>
            <person name="Vollmers J."/>
            <person name="Rivas-Marin E."/>
            <person name="Kohn T."/>
            <person name="Peeters S.H."/>
            <person name="Heuer A."/>
            <person name="Rast P."/>
            <person name="Oberbeckmann S."/>
            <person name="Bunk B."/>
            <person name="Jeske O."/>
            <person name="Meyerdierks A."/>
            <person name="Storesund J.E."/>
            <person name="Kallscheuer N."/>
            <person name="Luecker S."/>
            <person name="Lage O.M."/>
            <person name="Pohl T."/>
            <person name="Merkel B.J."/>
            <person name="Hornburger P."/>
            <person name="Mueller R.-W."/>
            <person name="Bruemmer F."/>
            <person name="Labrenz M."/>
            <person name="Spormann A.M."/>
            <person name="Op Den Camp H."/>
            <person name="Overmann J."/>
            <person name="Amann R."/>
            <person name="Jetten M.S.M."/>
            <person name="Mascher T."/>
            <person name="Medema M.H."/>
            <person name="Devos D.P."/>
            <person name="Kaster A.-K."/>
            <person name="Ovreas L."/>
            <person name="Rohde M."/>
            <person name="Galperin M.Y."/>
            <person name="Jogler C."/>
        </authorList>
    </citation>
    <scope>NUCLEOTIDE SEQUENCE [LARGE SCALE GENOMIC DNA]</scope>
    <source>
        <strain evidence="9 10">Poly51</strain>
    </source>
</reference>
<evidence type="ECO:0000313" key="10">
    <source>
        <dbReference type="Proteomes" id="UP000318288"/>
    </source>
</evidence>
<dbReference type="RefSeq" id="WP_146459945.1">
    <property type="nucleotide sequence ID" value="NZ_SJPW01000006.1"/>
</dbReference>
<dbReference type="Gene3D" id="3.50.30.30">
    <property type="match status" value="1"/>
</dbReference>
<evidence type="ECO:0000256" key="5">
    <source>
        <dbReference type="ARBA" id="ARBA00022801"/>
    </source>
</evidence>
<dbReference type="EC" id="3.4.11.10" evidence="9"/>
<dbReference type="PANTHER" id="PTHR12147">
    <property type="entry name" value="METALLOPEPTIDASE M28 FAMILY MEMBER"/>
    <property type="match status" value="1"/>
</dbReference>
<sequence precursor="true">MKRFRFTSLVFVLACTSLASAQDTTATHSLTTAEMAAAEVIDEDGLRGHVRFLADDLLEGRGPGSRGDAITQLYLSTQFQTLGLSPAAGDGQWLQSVPLVGVNTNAPPTVTFRSGDENLTLKSVDDFMSTIGSPTESASVDDAELIFVGYGIQAPEYDWDDFKDADLRGKILVIMNNDPADDPELFEGSRRLYYGRWDYKYESAARQGAAGAIIIHTTPSAGYPWQVIQTSWAGEEFELRGVETPRMKLKAWSTDDAAKKIATLAGKDLDELRAAAESRDFRPVPLGVTLSIELTASVRQQDTANVIAVLPGSDPDRRDEHVVYMAHHDHLGMSAERDINGDNIYNGAIDNASGVAALLAMAKAYAQLEPRPARSIMFAAVAAEEQGLLGSRYFAADPPISAGKLAAVINMDGTNIIGRTHDVNVIGMGKSSLDAHVQAIAKAQGRIVTPDHFPDRGYYYRSDQFSLAKIGVPGVYLHSGIQVIGKPDGWGKEQLDQWVEKIYHQPSDEYLEDWDLTGAIDDTRLLFHVGRRVADAAEMPAWTAGDEFEAARQKAIAENP</sequence>
<proteinExistence type="predicted"/>
<dbReference type="GO" id="GO:0046872">
    <property type="term" value="F:metal ion binding"/>
    <property type="evidence" value="ECO:0007669"/>
    <property type="project" value="UniProtKB-KW"/>
</dbReference>
<dbReference type="InterPro" id="IPR045175">
    <property type="entry name" value="M28_fam"/>
</dbReference>
<evidence type="ECO:0000256" key="2">
    <source>
        <dbReference type="ARBA" id="ARBA00022670"/>
    </source>
</evidence>
<dbReference type="Gene3D" id="3.40.630.10">
    <property type="entry name" value="Zn peptidases"/>
    <property type="match status" value="1"/>
</dbReference>
<dbReference type="Proteomes" id="UP000318288">
    <property type="component" value="Unassembled WGS sequence"/>
</dbReference>
<evidence type="ECO:0000256" key="6">
    <source>
        <dbReference type="ARBA" id="ARBA00022833"/>
    </source>
</evidence>
<keyword evidence="5 9" id="KW-0378">Hydrolase</keyword>
<evidence type="ECO:0000256" key="1">
    <source>
        <dbReference type="ARBA" id="ARBA00022438"/>
    </source>
</evidence>
<keyword evidence="6" id="KW-0862">Zinc</keyword>
<dbReference type="EMBL" id="SJPW01000006">
    <property type="protein sequence ID" value="TWU48542.1"/>
    <property type="molecule type" value="Genomic_DNA"/>
</dbReference>
<feature type="domain" description="Peptidase M28" evidence="8">
    <location>
        <begin position="305"/>
        <end position="523"/>
    </location>
</feature>
<dbReference type="PANTHER" id="PTHR12147:SF56">
    <property type="entry name" value="AMINOPEPTIDASE YDR415C-RELATED"/>
    <property type="match status" value="1"/>
</dbReference>
<protein>
    <submittedName>
        <fullName evidence="9">Bacterial leucyl aminopeptidase</fullName>
        <ecNumber evidence="9">3.4.11.10</ecNumber>
    </submittedName>
</protein>
<gene>
    <name evidence="9" type="ORF">Poly51_44420</name>
</gene>
<name>A0A5C6EHQ1_9BACT</name>
<dbReference type="SUPFAM" id="SSF53187">
    <property type="entry name" value="Zn-dependent exopeptidases"/>
    <property type="match status" value="1"/>
</dbReference>
<evidence type="ECO:0000313" key="9">
    <source>
        <dbReference type="EMBL" id="TWU48542.1"/>
    </source>
</evidence>
<accession>A0A5C6EHQ1</accession>
<feature type="signal peptide" evidence="7">
    <location>
        <begin position="1"/>
        <end position="21"/>
    </location>
</feature>
<keyword evidence="3" id="KW-0479">Metal-binding</keyword>
<keyword evidence="4 7" id="KW-0732">Signal</keyword>
<evidence type="ECO:0000259" key="8">
    <source>
        <dbReference type="Pfam" id="PF04389"/>
    </source>
</evidence>
<evidence type="ECO:0000256" key="3">
    <source>
        <dbReference type="ARBA" id="ARBA00022723"/>
    </source>
</evidence>